<protein>
    <submittedName>
        <fullName evidence="2">Protein turtle</fullName>
    </submittedName>
</protein>
<reference evidence="2 3" key="1">
    <citation type="submission" date="2021-06" db="EMBL/GenBank/DDBJ databases">
        <title>Caerostris extrusa draft genome.</title>
        <authorList>
            <person name="Kono N."/>
            <person name="Arakawa K."/>
        </authorList>
    </citation>
    <scope>NUCLEOTIDE SEQUENCE [LARGE SCALE GENOMIC DNA]</scope>
</reference>
<keyword evidence="3" id="KW-1185">Reference proteome</keyword>
<proteinExistence type="predicted"/>
<feature type="compositionally biased region" description="Low complexity" evidence="1">
    <location>
        <begin position="56"/>
        <end position="74"/>
    </location>
</feature>
<sequence>MEYSQPLGWISRSADGKFVLRGSADDEGGGFVRTAPNAAHSLIPSNYAGARGSIRSDGSGQSSHHLHLSPSTPSYGPYATPSRFHTSSPGLGASSFFAEDISSVRQPLFCRTLFPKHCIQPPDATLPNAF</sequence>
<dbReference type="Proteomes" id="UP001054945">
    <property type="component" value="Unassembled WGS sequence"/>
</dbReference>
<accession>A0AAV4SBN3</accession>
<evidence type="ECO:0000313" key="3">
    <source>
        <dbReference type="Proteomes" id="UP001054945"/>
    </source>
</evidence>
<dbReference type="AlphaFoldDB" id="A0AAV4SBN3"/>
<gene>
    <name evidence="2" type="primary">tutl_2</name>
    <name evidence="2" type="ORF">CEXT_368551</name>
</gene>
<organism evidence="2 3">
    <name type="scientific">Caerostris extrusa</name>
    <name type="common">Bark spider</name>
    <name type="synonym">Caerostris bankana</name>
    <dbReference type="NCBI Taxonomy" id="172846"/>
    <lineage>
        <taxon>Eukaryota</taxon>
        <taxon>Metazoa</taxon>
        <taxon>Ecdysozoa</taxon>
        <taxon>Arthropoda</taxon>
        <taxon>Chelicerata</taxon>
        <taxon>Arachnida</taxon>
        <taxon>Araneae</taxon>
        <taxon>Araneomorphae</taxon>
        <taxon>Entelegynae</taxon>
        <taxon>Araneoidea</taxon>
        <taxon>Araneidae</taxon>
        <taxon>Caerostris</taxon>
    </lineage>
</organism>
<feature type="region of interest" description="Disordered" evidence="1">
    <location>
        <begin position="50"/>
        <end position="83"/>
    </location>
</feature>
<dbReference type="EMBL" id="BPLR01009431">
    <property type="protein sequence ID" value="GIY31898.1"/>
    <property type="molecule type" value="Genomic_DNA"/>
</dbReference>
<comment type="caution">
    <text evidence="2">The sequence shown here is derived from an EMBL/GenBank/DDBJ whole genome shotgun (WGS) entry which is preliminary data.</text>
</comment>
<name>A0AAV4SBN3_CAEEX</name>
<evidence type="ECO:0000313" key="2">
    <source>
        <dbReference type="EMBL" id="GIY31898.1"/>
    </source>
</evidence>
<evidence type="ECO:0000256" key="1">
    <source>
        <dbReference type="SAM" id="MobiDB-lite"/>
    </source>
</evidence>